<reference evidence="1 2" key="1">
    <citation type="journal article" date="2021" name="Front. Genet.">
        <title>Chromosome-Level Genome Assembly Reveals Significant Gene Expansion in the Toll and IMD Signaling Pathways of Dendrolimus kikuchii.</title>
        <authorList>
            <person name="Zhou J."/>
            <person name="Wu P."/>
            <person name="Xiong Z."/>
            <person name="Liu N."/>
            <person name="Zhao N."/>
            <person name="Ji M."/>
            <person name="Qiu Y."/>
            <person name="Yang B."/>
        </authorList>
    </citation>
    <scope>NUCLEOTIDE SEQUENCE [LARGE SCALE GENOMIC DNA]</scope>
    <source>
        <strain evidence="1">Ann1</strain>
    </source>
</reference>
<organism evidence="1 2">
    <name type="scientific">Dendrolimus kikuchii</name>
    <dbReference type="NCBI Taxonomy" id="765133"/>
    <lineage>
        <taxon>Eukaryota</taxon>
        <taxon>Metazoa</taxon>
        <taxon>Ecdysozoa</taxon>
        <taxon>Arthropoda</taxon>
        <taxon>Hexapoda</taxon>
        <taxon>Insecta</taxon>
        <taxon>Pterygota</taxon>
        <taxon>Neoptera</taxon>
        <taxon>Endopterygota</taxon>
        <taxon>Lepidoptera</taxon>
        <taxon>Glossata</taxon>
        <taxon>Ditrysia</taxon>
        <taxon>Bombycoidea</taxon>
        <taxon>Lasiocampidae</taxon>
        <taxon>Dendrolimus</taxon>
    </lineage>
</organism>
<dbReference type="EMBL" id="CM034391">
    <property type="protein sequence ID" value="KAJ0181085.1"/>
    <property type="molecule type" value="Genomic_DNA"/>
</dbReference>
<proteinExistence type="predicted"/>
<accession>A0ACC1DB81</accession>
<evidence type="ECO:0000313" key="1">
    <source>
        <dbReference type="EMBL" id="KAJ0181085.1"/>
    </source>
</evidence>
<gene>
    <name evidence="1" type="ORF">K1T71_003170</name>
</gene>
<protein>
    <submittedName>
        <fullName evidence="1">Uncharacterized protein</fullName>
    </submittedName>
</protein>
<keyword evidence="2" id="KW-1185">Reference proteome</keyword>
<comment type="caution">
    <text evidence="1">The sequence shown here is derived from an EMBL/GenBank/DDBJ whole genome shotgun (WGS) entry which is preliminary data.</text>
</comment>
<name>A0ACC1DB81_9NEOP</name>
<evidence type="ECO:0000313" key="2">
    <source>
        <dbReference type="Proteomes" id="UP000824533"/>
    </source>
</evidence>
<dbReference type="Proteomes" id="UP000824533">
    <property type="component" value="Linkage Group LG05"/>
</dbReference>
<sequence>MGHSCTPVHLHRLKIRSDTNCDFCSNPLCDVEHLLFSCPAFSLQRLILATDLCELDLNCDPRHLNEDAKEHRNHLKTHKQFACEYPNCTYSCKLSSNLTKHNRIHTGEKPYLCDQCSFRSNFINSLKVHKRTHTLERPYACKDCSYRCNSSWNLKKHCFHRHFNVIKTE</sequence>